<dbReference type="Gene3D" id="3.40.50.300">
    <property type="entry name" value="P-loop containing nucleotide triphosphate hydrolases"/>
    <property type="match status" value="1"/>
</dbReference>
<organism evidence="3 4">
    <name type="scientific">Didymella glomerata</name>
    <dbReference type="NCBI Taxonomy" id="749621"/>
    <lineage>
        <taxon>Eukaryota</taxon>
        <taxon>Fungi</taxon>
        <taxon>Dikarya</taxon>
        <taxon>Ascomycota</taxon>
        <taxon>Pezizomycotina</taxon>
        <taxon>Dothideomycetes</taxon>
        <taxon>Pleosporomycetidae</taxon>
        <taxon>Pleosporales</taxon>
        <taxon>Pleosporineae</taxon>
        <taxon>Didymellaceae</taxon>
        <taxon>Didymella</taxon>
    </lineage>
</organism>
<dbReference type="PANTHER" id="PTHR36978:SF4">
    <property type="entry name" value="P-LOOP CONTAINING NUCLEOSIDE TRIPHOSPHATE HYDROLASE PROTEIN"/>
    <property type="match status" value="1"/>
</dbReference>
<feature type="transmembrane region" description="Helical" evidence="2">
    <location>
        <begin position="353"/>
        <end position="375"/>
    </location>
</feature>
<dbReference type="PANTHER" id="PTHR36978">
    <property type="entry name" value="P-LOOP CONTAINING NUCLEOTIDE TRIPHOSPHATE HYDROLASE"/>
    <property type="match status" value="1"/>
</dbReference>
<feature type="transmembrane region" description="Helical" evidence="2">
    <location>
        <begin position="298"/>
        <end position="318"/>
    </location>
</feature>
<dbReference type="InterPro" id="IPR027417">
    <property type="entry name" value="P-loop_NTPase"/>
</dbReference>
<evidence type="ECO:0000313" key="4">
    <source>
        <dbReference type="Proteomes" id="UP001140562"/>
    </source>
</evidence>
<keyword evidence="2" id="KW-0812">Transmembrane</keyword>
<evidence type="ECO:0000256" key="2">
    <source>
        <dbReference type="SAM" id="Phobius"/>
    </source>
</evidence>
<keyword evidence="2" id="KW-0472">Membrane</keyword>
<keyword evidence="2" id="KW-1133">Transmembrane helix</keyword>
<keyword evidence="4" id="KW-1185">Reference proteome</keyword>
<feature type="transmembrane region" description="Helical" evidence="2">
    <location>
        <begin position="324"/>
        <end position="341"/>
    </location>
</feature>
<feature type="region of interest" description="Disordered" evidence="1">
    <location>
        <begin position="383"/>
        <end position="428"/>
    </location>
</feature>
<evidence type="ECO:0000313" key="3">
    <source>
        <dbReference type="EMBL" id="KAJ4335079.1"/>
    </source>
</evidence>
<feature type="compositionally biased region" description="Basic and acidic residues" evidence="1">
    <location>
        <begin position="386"/>
        <end position="397"/>
    </location>
</feature>
<dbReference type="AlphaFoldDB" id="A0A9W8WWR0"/>
<dbReference type="EMBL" id="JAPEUV010000066">
    <property type="protein sequence ID" value="KAJ4335079.1"/>
    <property type="molecule type" value="Genomic_DNA"/>
</dbReference>
<reference evidence="3" key="1">
    <citation type="submission" date="2022-10" db="EMBL/GenBank/DDBJ databases">
        <title>Tapping the CABI collections for fungal endophytes: first genome assemblies for Collariella, Neodidymelliopsis, Ascochyta clinopodiicola, Didymella pomorum, Didymosphaeria variabile, Neocosmospora piperis and Neocucurbitaria cava.</title>
        <authorList>
            <person name="Hill R."/>
        </authorList>
    </citation>
    <scope>NUCLEOTIDE SEQUENCE</scope>
    <source>
        <strain evidence="3">IMI 360193</strain>
    </source>
</reference>
<feature type="compositionally biased region" description="Basic and acidic residues" evidence="1">
    <location>
        <begin position="407"/>
        <end position="422"/>
    </location>
</feature>
<proteinExistence type="predicted"/>
<protein>
    <submittedName>
        <fullName evidence="3">Uncharacterized protein</fullName>
    </submittedName>
</protein>
<dbReference type="InterPro" id="IPR040632">
    <property type="entry name" value="Sulfotransfer_4"/>
</dbReference>
<dbReference type="OrthoDB" id="408152at2759"/>
<evidence type="ECO:0000256" key="1">
    <source>
        <dbReference type="SAM" id="MobiDB-lite"/>
    </source>
</evidence>
<sequence length="487" mass="53414">MDDKGGEPTTPSAESAAFRATLKAVHQSTALPADTMAADTQASREVTKNNTRISVDSPFASAAEGEAAIPPPARLIDSDPSKFRSLKRVIVIGRPGSGTDGVGDALTKLGYKVYDFQAASKRYERDFPLWVEAARLRYEGRPCSKSDFDKLIGDHDAIVGMPTCFFDEDIVKLYPGVKVILVTGNRVLKTVIETPTTGLWARFDPVYHGNIDRFRGLITKSSNSPCVNNAQAIRDHVRERNLLEIHNLIVWIPLCEFLQVKVPETPAPELHDDRTTTELAARPLSAVSEKVHKVGRRVVVGLAYVLTMASITLVSAVAVVLGGVGLYQLSSVGLHLFHFLASCSQIRDITRGAAAGLAFLTFVCGVGAGYAIALMRIPESAAIESPPRDHRRRDNNGRRKGGKGRGRQADNDENRRPERPVLDEWSGVQENIRKDDANMVKGGRATFEEWKNGKHVTFHVTHKRTENGQDLYSGPRKVVSVTEETVE</sequence>
<comment type="caution">
    <text evidence="3">The sequence shown here is derived from an EMBL/GenBank/DDBJ whole genome shotgun (WGS) entry which is preliminary data.</text>
</comment>
<dbReference type="Pfam" id="PF17784">
    <property type="entry name" value="Sulfotransfer_4"/>
    <property type="match status" value="2"/>
</dbReference>
<gene>
    <name evidence="3" type="ORF">N0V87_006354</name>
</gene>
<dbReference type="Proteomes" id="UP001140562">
    <property type="component" value="Unassembled WGS sequence"/>
</dbReference>
<accession>A0A9W8WWR0</accession>
<name>A0A9W8WWR0_9PLEO</name>